<proteinExistence type="predicted"/>
<name>A0A7C8MAC4_9PLEO</name>
<feature type="compositionally biased region" description="Polar residues" evidence="1">
    <location>
        <begin position="653"/>
        <end position="665"/>
    </location>
</feature>
<evidence type="ECO:0000313" key="3">
    <source>
        <dbReference type="Proteomes" id="UP000481861"/>
    </source>
</evidence>
<protein>
    <submittedName>
        <fullName evidence="2">Uncharacterized protein</fullName>
    </submittedName>
</protein>
<feature type="region of interest" description="Disordered" evidence="1">
    <location>
        <begin position="440"/>
        <end position="573"/>
    </location>
</feature>
<dbReference type="EMBL" id="JAADJZ010000010">
    <property type="protein sequence ID" value="KAF2871961.1"/>
    <property type="molecule type" value="Genomic_DNA"/>
</dbReference>
<feature type="compositionally biased region" description="Polar residues" evidence="1">
    <location>
        <begin position="738"/>
        <end position="798"/>
    </location>
</feature>
<gene>
    <name evidence="2" type="ORF">BDV95DRAFT_594247</name>
</gene>
<feature type="compositionally biased region" description="Basic and acidic residues" evidence="1">
    <location>
        <begin position="60"/>
        <end position="70"/>
    </location>
</feature>
<evidence type="ECO:0000256" key="1">
    <source>
        <dbReference type="SAM" id="MobiDB-lite"/>
    </source>
</evidence>
<feature type="region of interest" description="Disordered" evidence="1">
    <location>
        <begin position="53"/>
        <end position="79"/>
    </location>
</feature>
<dbReference type="Proteomes" id="UP000481861">
    <property type="component" value="Unassembled WGS sequence"/>
</dbReference>
<sequence>MAVHPCWIEVFRLWLSVTPTPGGGLQLPSMRQAAVLKGNSAYRLPRSALKRRFSPESLDETTRRDDDLGRRPAGQGVARARDACPEGLAVVLARVIGPFFGHRPHRIMPGQFPGEVTRARFLPSPSARESAAALRVSLFSFLFSPDATPRSPYALPPNQPTRRLGRQLQFRSEPGATVPVAPVSRTIVAEQMNERPSSHPRPQASDAAAGLLLEEGFVPVCLHAAGYAIYGVPRPLSIPSPPSIPYTPSPTRCISLHAARRAAAVLASLPDCVRPLSRRRMAEPAATRWDRARWISVFSSHNPTIREVTENLGLGLSAASSTTNRGIPKFDNPDYRKLSSDVTRLSKDLPKERDPLLDFAADPRSLDSDLEGLLATYGPVIWGRDSDRSCLLTAAHGKKTYPKDLFYEDPEDKAALKIHLHRWIVIKACYYIRNMKLKRSSVPGESDNGAEMVDIDGLPRLSPYGTPRATTPVSSTASADQATAAAYPPDNNLRKRKSSAHLTMSDGEDGAPNPAKRPYHNGTLPNYSQSPRTSLKSVAESPSAENIPPAPVQHVRDTKPILPSSSQVPSRPLLTPLTSNDLNGAARPSSVAPALGGFTAVNTGGFTAVNTASPILSSTPAPDSVHAVQNAVPSQHASPVVPHRTPIVHHTTPPAQHTIPSQQASPPVHASIAPSPKPALPPALAPQPPTASTDRHYSSPYGNVNAQRSRPPSASAAHVPPIITSGWSGGFATIAKPQPSSRSHTPLTQHISRPHTNQHGPNTSMAHNHSYVISATHPCSNSSTPATSTPRTYIPPSASSVPQPMAYYTAPPRTVLKSHTLDMARRASKTPHYTPDFELMQCELLGVLMQYFFPRSAHSIDEETVLVNIEYVWASGQTQFRHAFGASLDARAEVLSTWIAERRKMHVVRVALAAAPAAVAVAEMADRLLALNDLRAIRLKWKSMGARLDAASSEDLLCRTFATMTNTEGTEYVFRDGLERLGDGIFAFLKSQDMTISIARQQE</sequence>
<comment type="caution">
    <text evidence="2">The sequence shown here is derived from an EMBL/GenBank/DDBJ whole genome shotgun (WGS) entry which is preliminary data.</text>
</comment>
<dbReference type="OrthoDB" id="3796606at2759"/>
<evidence type="ECO:0000313" key="2">
    <source>
        <dbReference type="EMBL" id="KAF2871961.1"/>
    </source>
</evidence>
<keyword evidence="3" id="KW-1185">Reference proteome</keyword>
<feature type="compositionally biased region" description="Low complexity" evidence="1">
    <location>
        <begin position="708"/>
        <end position="717"/>
    </location>
</feature>
<reference evidence="2 3" key="1">
    <citation type="submission" date="2020-01" db="EMBL/GenBank/DDBJ databases">
        <authorList>
            <consortium name="DOE Joint Genome Institute"/>
            <person name="Haridas S."/>
            <person name="Albert R."/>
            <person name="Binder M."/>
            <person name="Bloem J."/>
            <person name="Labutti K."/>
            <person name="Salamov A."/>
            <person name="Andreopoulos B."/>
            <person name="Baker S.E."/>
            <person name="Barry K."/>
            <person name="Bills G."/>
            <person name="Bluhm B.H."/>
            <person name="Cannon C."/>
            <person name="Castanera R."/>
            <person name="Culley D.E."/>
            <person name="Daum C."/>
            <person name="Ezra D."/>
            <person name="Gonzalez J.B."/>
            <person name="Henrissat B."/>
            <person name="Kuo A."/>
            <person name="Liang C."/>
            <person name="Lipzen A."/>
            <person name="Lutzoni F."/>
            <person name="Magnuson J."/>
            <person name="Mondo S."/>
            <person name="Nolan M."/>
            <person name="Ohm R."/>
            <person name="Pangilinan J."/>
            <person name="Park H.-J.H."/>
            <person name="Ramirez L."/>
            <person name="Alfaro M."/>
            <person name="Sun H."/>
            <person name="Tritt A."/>
            <person name="Yoshinaga Y."/>
            <person name="Zwiers L.-H.L."/>
            <person name="Turgeon B.G."/>
            <person name="Goodwin S.B."/>
            <person name="Spatafora J.W."/>
            <person name="Crous P.W."/>
            <person name="Grigoriev I.V."/>
        </authorList>
    </citation>
    <scope>NUCLEOTIDE SEQUENCE [LARGE SCALE GENOMIC DNA]</scope>
    <source>
        <strain evidence="2 3">CBS 611.86</strain>
    </source>
</reference>
<accession>A0A7C8MAC4</accession>
<feature type="compositionally biased region" description="Polar residues" evidence="1">
    <location>
        <begin position="523"/>
        <end position="536"/>
    </location>
</feature>
<organism evidence="2 3">
    <name type="scientific">Massariosphaeria phaeospora</name>
    <dbReference type="NCBI Taxonomy" id="100035"/>
    <lineage>
        <taxon>Eukaryota</taxon>
        <taxon>Fungi</taxon>
        <taxon>Dikarya</taxon>
        <taxon>Ascomycota</taxon>
        <taxon>Pezizomycotina</taxon>
        <taxon>Dothideomycetes</taxon>
        <taxon>Pleosporomycetidae</taxon>
        <taxon>Pleosporales</taxon>
        <taxon>Pleosporales incertae sedis</taxon>
        <taxon>Massariosphaeria</taxon>
    </lineage>
</organism>
<feature type="region of interest" description="Disordered" evidence="1">
    <location>
        <begin position="649"/>
        <end position="798"/>
    </location>
</feature>
<dbReference type="AlphaFoldDB" id="A0A7C8MAC4"/>
<feature type="compositionally biased region" description="Low complexity" evidence="1">
    <location>
        <begin position="474"/>
        <end position="486"/>
    </location>
</feature>
<feature type="compositionally biased region" description="Pro residues" evidence="1">
    <location>
        <begin position="675"/>
        <end position="689"/>
    </location>
</feature>